<feature type="region of interest" description="Disordered" evidence="1">
    <location>
        <begin position="86"/>
        <end position="117"/>
    </location>
</feature>
<sequence>DPYVTTVTRWRIRVTTRSSSPSDFPIAFVTAPPGTRRRAAILIRPGEAIPLGRPYCTRPNGPQRVMTVRKRVGPLPTYRLAWRHVSPRSLDHRRSSSSSPTNSSPVHSLGLGAPDQAYSGSLTRVISPRLGYPSMRAP</sequence>
<name>A0A699TXH7_TANCI</name>
<comment type="caution">
    <text evidence="2">The sequence shown here is derived from an EMBL/GenBank/DDBJ whole genome shotgun (WGS) entry which is preliminary data.</text>
</comment>
<dbReference type="AlphaFoldDB" id="A0A699TXH7"/>
<proteinExistence type="predicted"/>
<gene>
    <name evidence="2" type="ORF">Tci_887604</name>
</gene>
<protein>
    <submittedName>
        <fullName evidence="2">Uncharacterized protein</fullName>
    </submittedName>
</protein>
<evidence type="ECO:0000313" key="2">
    <source>
        <dbReference type="EMBL" id="GFD15635.1"/>
    </source>
</evidence>
<reference evidence="2" key="1">
    <citation type="journal article" date="2019" name="Sci. Rep.">
        <title>Draft genome of Tanacetum cinerariifolium, the natural source of mosquito coil.</title>
        <authorList>
            <person name="Yamashiro T."/>
            <person name="Shiraishi A."/>
            <person name="Satake H."/>
            <person name="Nakayama K."/>
        </authorList>
    </citation>
    <scope>NUCLEOTIDE SEQUENCE</scope>
</reference>
<dbReference type="EMBL" id="BKCJ011287833">
    <property type="protein sequence ID" value="GFD15635.1"/>
    <property type="molecule type" value="Genomic_DNA"/>
</dbReference>
<feature type="compositionally biased region" description="Low complexity" evidence="1">
    <location>
        <begin position="96"/>
        <end position="108"/>
    </location>
</feature>
<feature type="non-terminal residue" evidence="2">
    <location>
        <position position="1"/>
    </location>
</feature>
<accession>A0A699TXH7</accession>
<organism evidence="2">
    <name type="scientific">Tanacetum cinerariifolium</name>
    <name type="common">Dalmatian daisy</name>
    <name type="synonym">Chrysanthemum cinerariifolium</name>
    <dbReference type="NCBI Taxonomy" id="118510"/>
    <lineage>
        <taxon>Eukaryota</taxon>
        <taxon>Viridiplantae</taxon>
        <taxon>Streptophyta</taxon>
        <taxon>Embryophyta</taxon>
        <taxon>Tracheophyta</taxon>
        <taxon>Spermatophyta</taxon>
        <taxon>Magnoliopsida</taxon>
        <taxon>eudicotyledons</taxon>
        <taxon>Gunneridae</taxon>
        <taxon>Pentapetalae</taxon>
        <taxon>asterids</taxon>
        <taxon>campanulids</taxon>
        <taxon>Asterales</taxon>
        <taxon>Asteraceae</taxon>
        <taxon>Asteroideae</taxon>
        <taxon>Anthemideae</taxon>
        <taxon>Anthemidinae</taxon>
        <taxon>Tanacetum</taxon>
    </lineage>
</organism>
<evidence type="ECO:0000256" key="1">
    <source>
        <dbReference type="SAM" id="MobiDB-lite"/>
    </source>
</evidence>